<evidence type="ECO:0000313" key="2">
    <source>
        <dbReference type="EMBL" id="MBM7840212.1"/>
    </source>
</evidence>
<dbReference type="RefSeq" id="WP_035420908.1">
    <property type="nucleotide sequence ID" value="NZ_JAFBCV010000012.1"/>
</dbReference>
<keyword evidence="3" id="KW-1185">Reference proteome</keyword>
<proteinExistence type="predicted"/>
<protein>
    <submittedName>
        <fullName evidence="2">Thioredoxin-like negative regulator of GroEL</fullName>
    </submittedName>
</protein>
<dbReference type="EMBL" id="JAFBCV010000012">
    <property type="protein sequence ID" value="MBM7840212.1"/>
    <property type="molecule type" value="Genomic_DNA"/>
</dbReference>
<name>A0ABS2SXG6_9BACI</name>
<evidence type="ECO:0000313" key="3">
    <source>
        <dbReference type="Proteomes" id="UP001179280"/>
    </source>
</evidence>
<accession>A0ABS2SXG6</accession>
<comment type="caution">
    <text evidence="2">The sequence shown here is derived from an EMBL/GenBank/DDBJ whole genome shotgun (WGS) entry which is preliminary data.</text>
</comment>
<dbReference type="InterPro" id="IPR013766">
    <property type="entry name" value="Thioredoxin_domain"/>
</dbReference>
<dbReference type="SUPFAM" id="SSF52833">
    <property type="entry name" value="Thioredoxin-like"/>
    <property type="match status" value="1"/>
</dbReference>
<dbReference type="InterPro" id="IPR036249">
    <property type="entry name" value="Thioredoxin-like_sf"/>
</dbReference>
<reference evidence="2" key="1">
    <citation type="submission" date="2021-01" db="EMBL/GenBank/DDBJ databases">
        <title>Genomic Encyclopedia of Type Strains, Phase IV (KMG-IV): sequencing the most valuable type-strain genomes for metagenomic binning, comparative biology and taxonomic classification.</title>
        <authorList>
            <person name="Goeker M."/>
        </authorList>
    </citation>
    <scope>NUCLEOTIDE SEQUENCE</scope>
    <source>
        <strain evidence="2">DSM 21943</strain>
    </source>
</reference>
<dbReference type="CDD" id="cd02947">
    <property type="entry name" value="TRX_family"/>
    <property type="match status" value="1"/>
</dbReference>
<dbReference type="Gene3D" id="3.40.30.10">
    <property type="entry name" value="Glutaredoxin"/>
    <property type="match status" value="1"/>
</dbReference>
<dbReference type="Pfam" id="PF00085">
    <property type="entry name" value="Thioredoxin"/>
    <property type="match status" value="1"/>
</dbReference>
<evidence type="ECO:0000259" key="1">
    <source>
        <dbReference type="Pfam" id="PF00085"/>
    </source>
</evidence>
<organism evidence="2 3">
    <name type="scientific">Shouchella xiaoxiensis</name>
    <dbReference type="NCBI Taxonomy" id="766895"/>
    <lineage>
        <taxon>Bacteria</taxon>
        <taxon>Bacillati</taxon>
        <taxon>Bacillota</taxon>
        <taxon>Bacilli</taxon>
        <taxon>Bacillales</taxon>
        <taxon>Bacillaceae</taxon>
        <taxon>Shouchella</taxon>
    </lineage>
</organism>
<gene>
    <name evidence="2" type="ORF">JOC54_003492</name>
</gene>
<sequence>MFEVSDVDVRQALDDKESGWLYMSSPFCATCQHAERLLQIIEASTASFTCQKLNIQLAPDIAQSLQIESVPAMLYYKDGEKRAVFYSFSSIVAVLEKMKEVEKNVNGL</sequence>
<feature type="domain" description="Thioredoxin" evidence="1">
    <location>
        <begin position="16"/>
        <end position="84"/>
    </location>
</feature>
<dbReference type="Proteomes" id="UP001179280">
    <property type="component" value="Unassembled WGS sequence"/>
</dbReference>